<evidence type="ECO:0008006" key="3">
    <source>
        <dbReference type="Google" id="ProtNLM"/>
    </source>
</evidence>
<dbReference type="PANTHER" id="PTHR35739:SF1">
    <property type="entry name" value="OS01G0861700 PROTEIN"/>
    <property type="match status" value="1"/>
</dbReference>
<evidence type="ECO:0000313" key="1">
    <source>
        <dbReference type="EMBL" id="CAH9097297.1"/>
    </source>
</evidence>
<evidence type="ECO:0000313" key="2">
    <source>
        <dbReference type="Proteomes" id="UP001152484"/>
    </source>
</evidence>
<dbReference type="EMBL" id="CAMAPE010000035">
    <property type="protein sequence ID" value="CAH9097297.1"/>
    <property type="molecule type" value="Genomic_DNA"/>
</dbReference>
<keyword evidence="2" id="KW-1185">Reference proteome</keyword>
<dbReference type="PANTHER" id="PTHR35739">
    <property type="entry name" value="OS01G0861700 PROTEIN"/>
    <property type="match status" value="1"/>
</dbReference>
<dbReference type="OrthoDB" id="4951845at2759"/>
<protein>
    <recommendedName>
        <fullName evidence="3">Hemerythrin-like domain-containing protein</fullName>
    </recommendedName>
</protein>
<gene>
    <name evidence="1" type="ORF">CEURO_LOCUS13790</name>
</gene>
<dbReference type="Proteomes" id="UP001152484">
    <property type="component" value="Unassembled WGS sequence"/>
</dbReference>
<sequence>MEMKKFGKMYSLLVEVMLEHAQMEEKIVFPILENADRDYTLQEDSRQHFWEEEKKLLPLLSEAAELGKVKQAKLVGQCLDAMQGTHSNLFRFFMEGFLPADAMQYMNIIAKCSDKERVSRLFSLIVEKENSLGWAISNPLA</sequence>
<dbReference type="AlphaFoldDB" id="A0A9P0ZFR7"/>
<comment type="caution">
    <text evidence="1">The sequence shown here is derived from an EMBL/GenBank/DDBJ whole genome shotgun (WGS) entry which is preliminary data.</text>
</comment>
<reference evidence="1" key="1">
    <citation type="submission" date="2022-07" db="EMBL/GenBank/DDBJ databases">
        <authorList>
            <person name="Macas J."/>
            <person name="Novak P."/>
            <person name="Neumann P."/>
        </authorList>
    </citation>
    <scope>NUCLEOTIDE SEQUENCE</scope>
</reference>
<proteinExistence type="predicted"/>
<organism evidence="1 2">
    <name type="scientific">Cuscuta europaea</name>
    <name type="common">European dodder</name>
    <dbReference type="NCBI Taxonomy" id="41803"/>
    <lineage>
        <taxon>Eukaryota</taxon>
        <taxon>Viridiplantae</taxon>
        <taxon>Streptophyta</taxon>
        <taxon>Embryophyta</taxon>
        <taxon>Tracheophyta</taxon>
        <taxon>Spermatophyta</taxon>
        <taxon>Magnoliopsida</taxon>
        <taxon>eudicotyledons</taxon>
        <taxon>Gunneridae</taxon>
        <taxon>Pentapetalae</taxon>
        <taxon>asterids</taxon>
        <taxon>lamiids</taxon>
        <taxon>Solanales</taxon>
        <taxon>Convolvulaceae</taxon>
        <taxon>Cuscuteae</taxon>
        <taxon>Cuscuta</taxon>
        <taxon>Cuscuta subgen. Cuscuta</taxon>
    </lineage>
</organism>
<name>A0A9P0ZFR7_CUSEU</name>
<accession>A0A9P0ZFR7</accession>